<organism evidence="1">
    <name type="scientific">Arundo donax</name>
    <name type="common">Giant reed</name>
    <name type="synonym">Donax arundinaceus</name>
    <dbReference type="NCBI Taxonomy" id="35708"/>
    <lineage>
        <taxon>Eukaryota</taxon>
        <taxon>Viridiplantae</taxon>
        <taxon>Streptophyta</taxon>
        <taxon>Embryophyta</taxon>
        <taxon>Tracheophyta</taxon>
        <taxon>Spermatophyta</taxon>
        <taxon>Magnoliopsida</taxon>
        <taxon>Liliopsida</taxon>
        <taxon>Poales</taxon>
        <taxon>Poaceae</taxon>
        <taxon>PACMAD clade</taxon>
        <taxon>Arundinoideae</taxon>
        <taxon>Arundineae</taxon>
        <taxon>Arundo</taxon>
    </lineage>
</organism>
<reference evidence="1" key="2">
    <citation type="journal article" date="2015" name="Data Brief">
        <title>Shoot transcriptome of the giant reed, Arundo donax.</title>
        <authorList>
            <person name="Barrero R.A."/>
            <person name="Guerrero F.D."/>
            <person name="Moolhuijzen P."/>
            <person name="Goolsby J.A."/>
            <person name="Tidwell J."/>
            <person name="Bellgard S.E."/>
            <person name="Bellgard M.I."/>
        </authorList>
    </citation>
    <scope>NUCLEOTIDE SEQUENCE</scope>
    <source>
        <tissue evidence="1">Shoot tissue taken approximately 20 cm above the soil surface</tissue>
    </source>
</reference>
<protein>
    <submittedName>
        <fullName evidence="1">Uncharacterized protein</fullName>
    </submittedName>
</protein>
<reference evidence="1" key="1">
    <citation type="submission" date="2014-09" db="EMBL/GenBank/DDBJ databases">
        <authorList>
            <person name="Magalhaes I.L.F."/>
            <person name="Oliveira U."/>
            <person name="Santos F.R."/>
            <person name="Vidigal T.H.D.A."/>
            <person name="Brescovit A.D."/>
            <person name="Santos A.J."/>
        </authorList>
    </citation>
    <scope>NUCLEOTIDE SEQUENCE</scope>
    <source>
        <tissue evidence="1">Shoot tissue taken approximately 20 cm above the soil surface</tissue>
    </source>
</reference>
<dbReference type="AlphaFoldDB" id="A0A0A9BQY3"/>
<evidence type="ECO:0000313" key="1">
    <source>
        <dbReference type="EMBL" id="JAD65796.1"/>
    </source>
</evidence>
<proteinExistence type="predicted"/>
<accession>A0A0A9BQY3</accession>
<name>A0A0A9BQY3_ARUDO</name>
<dbReference type="EMBL" id="GBRH01232099">
    <property type="protein sequence ID" value="JAD65796.1"/>
    <property type="molecule type" value="Transcribed_RNA"/>
</dbReference>
<sequence>MNSFLGTCLLLACSVFYYLDCHISLFSSLLY</sequence>